<sequence>MEEGTGGRTGCNRKGKFRVVYNRGLDELWTLPR</sequence>
<evidence type="ECO:0000313" key="1">
    <source>
        <dbReference type="EMBL" id="CAK7911090.1"/>
    </source>
</evidence>
<protein>
    <submittedName>
        <fullName evidence="1">Uncharacterized protein</fullName>
    </submittedName>
</protein>
<proteinExistence type="predicted"/>
<dbReference type="AlphaFoldDB" id="A0AAV1TAL9"/>
<accession>A0AAV1TAL9</accession>
<reference evidence="1" key="1">
    <citation type="submission" date="2024-01" db="EMBL/GenBank/DDBJ databases">
        <authorList>
            <person name="Webb A."/>
        </authorList>
    </citation>
    <scope>NUCLEOTIDE SEQUENCE</scope>
    <source>
        <strain evidence="1">Pm1</strain>
    </source>
</reference>
<comment type="caution">
    <text evidence="1">The sequence shown here is derived from an EMBL/GenBank/DDBJ whole genome shotgun (WGS) entry which is preliminary data.</text>
</comment>
<dbReference type="EMBL" id="CAKLBY020000036">
    <property type="protein sequence ID" value="CAK7911090.1"/>
    <property type="molecule type" value="Genomic_DNA"/>
</dbReference>
<gene>
    <name evidence="1" type="ORF">PM001_LOCUS4295</name>
</gene>
<organism evidence="1 2">
    <name type="scientific">Peronospora matthiolae</name>
    <dbReference type="NCBI Taxonomy" id="2874970"/>
    <lineage>
        <taxon>Eukaryota</taxon>
        <taxon>Sar</taxon>
        <taxon>Stramenopiles</taxon>
        <taxon>Oomycota</taxon>
        <taxon>Peronosporomycetes</taxon>
        <taxon>Peronosporales</taxon>
        <taxon>Peronosporaceae</taxon>
        <taxon>Peronospora</taxon>
    </lineage>
</organism>
<name>A0AAV1TAL9_9STRA</name>
<dbReference type="Proteomes" id="UP001162060">
    <property type="component" value="Unassembled WGS sequence"/>
</dbReference>
<evidence type="ECO:0000313" key="2">
    <source>
        <dbReference type="Proteomes" id="UP001162060"/>
    </source>
</evidence>